<accession>A0ACC5Y9U7</accession>
<name>A0ACC5Y9U7_9TELE</name>
<gene>
    <name evidence="1" type="ORF">PDJAM_G00212380</name>
</gene>
<reference evidence="1" key="1">
    <citation type="submission" date="2020-02" db="EMBL/GenBank/DDBJ databases">
        <title>Genome sequencing of the panga catfish, Pangasius djambal.</title>
        <authorList>
            <person name="Wen M."/>
            <person name="Zahm M."/>
            <person name="Roques C."/>
            <person name="Cabau C."/>
            <person name="Klopp C."/>
            <person name="Donnadieu C."/>
            <person name="Jouanno E."/>
            <person name="Avarre J.-C."/>
            <person name="Campet M."/>
            <person name="Ha T."/>
            <person name="Dugue R."/>
            <person name="Lampietro C."/>
            <person name="Louis A."/>
            <person name="Herpin A."/>
            <person name="Echchiki A."/>
            <person name="Berthelot C."/>
            <person name="Parey E."/>
            <person name="Roest-Crollius H."/>
            <person name="Braasch I."/>
            <person name="Postlethwait J.H."/>
            <person name="Bobe J."/>
            <person name="Montfort J."/>
            <person name="Bouchez O."/>
            <person name="Begum T."/>
            <person name="Schartl M."/>
            <person name="Gustiano R."/>
            <person name="Guiguen Y."/>
        </authorList>
    </citation>
    <scope>NUCLEOTIDE SEQUENCE</scope>
    <source>
        <strain evidence="1">Pdj_M5554</strain>
    </source>
</reference>
<dbReference type="EMBL" id="CM040979">
    <property type="protein sequence ID" value="MCJ8732520.1"/>
    <property type="molecule type" value="Genomic_DNA"/>
</dbReference>
<evidence type="ECO:0000313" key="2">
    <source>
        <dbReference type="Proteomes" id="UP000830395"/>
    </source>
</evidence>
<dbReference type="Proteomes" id="UP000830395">
    <property type="component" value="Chromosome 5"/>
</dbReference>
<organism evidence="1 2">
    <name type="scientific">Pangasius djambal</name>
    <dbReference type="NCBI Taxonomy" id="1691987"/>
    <lineage>
        <taxon>Eukaryota</taxon>
        <taxon>Metazoa</taxon>
        <taxon>Chordata</taxon>
        <taxon>Craniata</taxon>
        <taxon>Vertebrata</taxon>
        <taxon>Euteleostomi</taxon>
        <taxon>Actinopterygii</taxon>
        <taxon>Neopterygii</taxon>
        <taxon>Teleostei</taxon>
        <taxon>Ostariophysi</taxon>
        <taxon>Siluriformes</taxon>
        <taxon>Pangasiidae</taxon>
        <taxon>Pangasius</taxon>
    </lineage>
</organism>
<protein>
    <submittedName>
        <fullName evidence="1">Uncharacterized protein</fullName>
    </submittedName>
</protein>
<sequence length="366" mass="41929">MTTDVMAEQDFHNTSLIISTTAEMPKQDHLTTNCRNFSLNDGSIRVPLAVFYSLFFLLGLAGNLLALWVFLRLHGKKNSVRIFLINLALADLVLMICLPFRVAYHANHDSWSLHPVFCRVVGNVFYMNMYVSIVLLGLISIDRYVKLQKTSSRQRFLSSKQSILTCCLLWVIATVCIIPLITLGRDHRSSDVCFQYKHLHNAKWKAYLNLAVVVGFWVVYGTLVTSYGKIAMRLLQVSTERPDFPNAAKYSRTARKSFFVLFLFTLCFVPYHLVRIFYIYSQIADVSCQWIHLVDKINELSLLLSAFNSCLDPVMYFVLCSSVRRTVLQVLHKNFCLRTSGGYSSSSYDKERNQREQATQSDTSTL</sequence>
<keyword evidence="2" id="KW-1185">Reference proteome</keyword>
<comment type="caution">
    <text evidence="1">The sequence shown here is derived from an EMBL/GenBank/DDBJ whole genome shotgun (WGS) entry which is preliminary data.</text>
</comment>
<proteinExistence type="predicted"/>
<evidence type="ECO:0000313" key="1">
    <source>
        <dbReference type="EMBL" id="MCJ8732520.1"/>
    </source>
</evidence>